<organism evidence="1 2">
    <name type="scientific">Phytophthora megakarya</name>
    <dbReference type="NCBI Taxonomy" id="4795"/>
    <lineage>
        <taxon>Eukaryota</taxon>
        <taxon>Sar</taxon>
        <taxon>Stramenopiles</taxon>
        <taxon>Oomycota</taxon>
        <taxon>Peronosporomycetes</taxon>
        <taxon>Peronosporales</taxon>
        <taxon>Peronosporaceae</taxon>
        <taxon>Phytophthora</taxon>
    </lineage>
</organism>
<sequence length="96" mass="11300">MEVSRRDSRGPDREWFQKEKQRITDEIREVRDCRRRAMAADHAHIVVQEMQEAASSVHILNQNMEHLNDVGQEVVAISSVWVQFLRQMTASNEKPR</sequence>
<dbReference type="AlphaFoldDB" id="A0A225X351"/>
<dbReference type="OrthoDB" id="5566853at2759"/>
<evidence type="ECO:0008006" key="3">
    <source>
        <dbReference type="Google" id="ProtNLM"/>
    </source>
</evidence>
<evidence type="ECO:0000313" key="1">
    <source>
        <dbReference type="EMBL" id="OWZ24535.1"/>
    </source>
</evidence>
<evidence type="ECO:0000313" key="2">
    <source>
        <dbReference type="Proteomes" id="UP000198211"/>
    </source>
</evidence>
<protein>
    <recommendedName>
        <fullName evidence="3">Outer kinetochore protein DAD1</fullName>
    </recommendedName>
</protein>
<comment type="caution">
    <text evidence="1">The sequence shown here is derived from an EMBL/GenBank/DDBJ whole genome shotgun (WGS) entry which is preliminary data.</text>
</comment>
<accession>A0A225X351</accession>
<dbReference type="Proteomes" id="UP000198211">
    <property type="component" value="Unassembled WGS sequence"/>
</dbReference>
<name>A0A225X351_9STRA</name>
<gene>
    <name evidence="1" type="ORF">PHMEG_000426</name>
</gene>
<proteinExistence type="predicted"/>
<keyword evidence="2" id="KW-1185">Reference proteome</keyword>
<reference evidence="2" key="1">
    <citation type="submission" date="2017-03" db="EMBL/GenBank/DDBJ databases">
        <title>Phytopthora megakarya and P. palmivora, two closely related causual agents of cacao black pod achieved similar genome size and gene model numbers by different mechanisms.</title>
        <authorList>
            <person name="Ali S."/>
            <person name="Shao J."/>
            <person name="Larry D.J."/>
            <person name="Kronmiller B."/>
            <person name="Shen D."/>
            <person name="Strem M.D."/>
            <person name="Melnick R.L."/>
            <person name="Guiltinan M.J."/>
            <person name="Tyler B.M."/>
            <person name="Meinhardt L.W."/>
            <person name="Bailey B.A."/>
        </authorList>
    </citation>
    <scope>NUCLEOTIDE SEQUENCE [LARGE SCALE GENOMIC DNA]</scope>
    <source>
        <strain evidence="2">zdho120</strain>
    </source>
</reference>
<dbReference type="EMBL" id="NBNE01000010">
    <property type="protein sequence ID" value="OWZ24535.1"/>
    <property type="molecule type" value="Genomic_DNA"/>
</dbReference>